<dbReference type="EMBL" id="QJNS01000031">
    <property type="protein sequence ID" value="RYO92145.1"/>
    <property type="molecule type" value="Genomic_DNA"/>
</dbReference>
<evidence type="ECO:0000313" key="1">
    <source>
        <dbReference type="EMBL" id="RYO92145.1"/>
    </source>
</evidence>
<dbReference type="Proteomes" id="UP000294003">
    <property type="component" value="Unassembled WGS sequence"/>
</dbReference>
<evidence type="ECO:0000313" key="2">
    <source>
        <dbReference type="Proteomes" id="UP000294003"/>
    </source>
</evidence>
<sequence>MRLPRDGISDDAYITATASGAVVMVAAVRARLVAAAAENTRAGDAEAIVGAIAKGAAETALAVANCFAAHYPTNEILVTTVTETAGTIIAAATA</sequence>
<reference evidence="1 2" key="1">
    <citation type="submission" date="2018-06" db="EMBL/GenBank/DDBJ databases">
        <title>Complete Genomes of Monosporascus.</title>
        <authorList>
            <person name="Robinson A.J."/>
            <person name="Natvig D.O."/>
        </authorList>
    </citation>
    <scope>NUCLEOTIDE SEQUENCE [LARGE SCALE GENOMIC DNA]</scope>
    <source>
        <strain evidence="1 2">CBS 609.92</strain>
    </source>
</reference>
<accession>A0ABY0HGM7</accession>
<keyword evidence="2" id="KW-1185">Reference proteome</keyword>
<comment type="caution">
    <text evidence="1">The sequence shown here is derived from an EMBL/GenBank/DDBJ whole genome shotgun (WGS) entry which is preliminary data.</text>
</comment>
<gene>
    <name evidence="1" type="ORF">DL762_001803</name>
</gene>
<protein>
    <submittedName>
        <fullName evidence="1">Uncharacterized protein</fullName>
    </submittedName>
</protein>
<organism evidence="1 2">
    <name type="scientific">Monosporascus cannonballus</name>
    <dbReference type="NCBI Taxonomy" id="155416"/>
    <lineage>
        <taxon>Eukaryota</taxon>
        <taxon>Fungi</taxon>
        <taxon>Dikarya</taxon>
        <taxon>Ascomycota</taxon>
        <taxon>Pezizomycotina</taxon>
        <taxon>Sordariomycetes</taxon>
        <taxon>Xylariomycetidae</taxon>
        <taxon>Xylariales</taxon>
        <taxon>Xylariales incertae sedis</taxon>
        <taxon>Monosporascus</taxon>
    </lineage>
</organism>
<proteinExistence type="predicted"/>
<name>A0ABY0HGM7_9PEZI</name>